<evidence type="ECO:0000256" key="1">
    <source>
        <dbReference type="ARBA" id="ARBA00022771"/>
    </source>
</evidence>
<dbReference type="SMART" id="SM00336">
    <property type="entry name" value="BBOX"/>
    <property type="match status" value="1"/>
</dbReference>
<organism evidence="6 7">
    <name type="scientific">Callorhinus ursinus</name>
    <name type="common">Northern fur seal</name>
    <dbReference type="NCBI Taxonomy" id="34884"/>
    <lineage>
        <taxon>Eukaryota</taxon>
        <taxon>Metazoa</taxon>
        <taxon>Chordata</taxon>
        <taxon>Craniata</taxon>
        <taxon>Vertebrata</taxon>
        <taxon>Euteleostomi</taxon>
        <taxon>Mammalia</taxon>
        <taxon>Eutheria</taxon>
        <taxon>Laurasiatheria</taxon>
        <taxon>Carnivora</taxon>
        <taxon>Caniformia</taxon>
        <taxon>Pinnipedia</taxon>
        <taxon>Otariidae</taxon>
        <taxon>Callorhinus</taxon>
    </lineage>
</organism>
<accession>A0A3Q7NVB6</accession>
<feature type="region of interest" description="Disordered" evidence="4">
    <location>
        <begin position="47"/>
        <end position="68"/>
    </location>
</feature>
<dbReference type="CDD" id="cd19818">
    <property type="entry name" value="Bbox1_ZBBX"/>
    <property type="match status" value="1"/>
</dbReference>
<dbReference type="Pfam" id="PF22586">
    <property type="entry name" value="ANCHR-like_BBOX"/>
    <property type="match status" value="1"/>
</dbReference>
<dbReference type="Proteomes" id="UP000286641">
    <property type="component" value="Unplaced"/>
</dbReference>
<dbReference type="Gene3D" id="4.10.830.40">
    <property type="match status" value="1"/>
</dbReference>
<keyword evidence="2" id="KW-0862">Zinc</keyword>
<gene>
    <name evidence="7" type="primary">ZBBX</name>
</gene>
<sequence length="782" mass="89166">MNTKDFVVLPWGKPGNSVKLKYKNAQELRMEKVQLELENQQMEKTLQEFQSARSKGKEERESSGYRWKSGQVGKLGNQSLMMSQNKGNIIKLSAGKVKLKLLKEQLQEPVKPPLNYKMANPSESEKSKIKGKVCGQCENKAAVLVCLECGEDYCLGCFAKIHQKGALKLHRTTLLQVEVPTTKRAECSNPKDRLFCEGSFDEEASAQSFQEALNQWRTGHQDDNEKQNLHAVKADSLEECEVQTNLKIWREPLNIEFKEDSLSYMEKLWLKKHRRTPQEQLRNMLPDTFIPQCKTASEAQCSQIESDEDSDVEESKVQHPELFLPLEELNRERPEPSLKIVELDDTYEEEFEEPGDIVPYKVELADADSQRSYTFHDYQNTFLYETDIHQHHVFTKGKTDLLHLHLNTSSSYCKNNSKAGTSNAEFDIIVDPDVYSPAIEKLGESSFSERNFKEKKIDMESNQKSGDSCISLESKDSLPSIDLEKPSIKEQLSQDIKESLEFNNRHERPNFEDSKTTESPLLLQEIALRSKPITEQYQGLERFFVFDKNERLNFLSSHSLECSYSSTRITIAGDREWIPDRSISAYPDNAVALGVLQSAQNPSTSRTQQKMGQISQRPSTANLPLSNSVKKSSSCLVSSHPRSRSATARPLSRAASEISEIEYIDITDHTEPFLDGTADQQTLESLEKELNVLRNFADPSEKLYSLTSEELPAFNNHSLNISQTTLDFRKTSSARRLCAVEEWSSSERDTKTQSLLTLSESSTDEEEEDFLEKQHVIMLPWS</sequence>
<keyword evidence="1 3" id="KW-0479">Metal-binding</keyword>
<evidence type="ECO:0000313" key="7">
    <source>
        <dbReference type="RefSeq" id="XP_025725515.1"/>
    </source>
</evidence>
<dbReference type="FunFam" id="4.10.830.40:FF:000010">
    <property type="match status" value="1"/>
</dbReference>
<dbReference type="RefSeq" id="XP_025725515.1">
    <property type="nucleotide sequence ID" value="XM_025869730.1"/>
</dbReference>
<dbReference type="PANTHER" id="PTHR28634">
    <property type="entry name" value="ZINC FINGER B-BOX DOMAIN-CONTAINING PROTEIN 1"/>
    <property type="match status" value="1"/>
</dbReference>
<dbReference type="InterPro" id="IPR037688">
    <property type="entry name" value="ZBBX"/>
</dbReference>
<dbReference type="CTD" id="79740"/>
<feature type="region of interest" description="Disordered" evidence="4">
    <location>
        <begin position="600"/>
        <end position="623"/>
    </location>
</feature>
<feature type="region of interest" description="Disordered" evidence="4">
    <location>
        <begin position="749"/>
        <end position="771"/>
    </location>
</feature>
<feature type="compositionally biased region" description="Low complexity" evidence="4">
    <location>
        <begin position="752"/>
        <end position="761"/>
    </location>
</feature>
<name>A0A3Q7NVB6_CALUR</name>
<dbReference type="GO" id="GO:0008270">
    <property type="term" value="F:zinc ion binding"/>
    <property type="evidence" value="ECO:0007669"/>
    <property type="project" value="UniProtKB-KW"/>
</dbReference>
<proteinExistence type="predicted"/>
<protein>
    <submittedName>
        <fullName evidence="7">Zinc finger B-box domain-containing protein 1 isoform X3</fullName>
    </submittedName>
</protein>
<dbReference type="PROSITE" id="PS50119">
    <property type="entry name" value="ZF_BBOX"/>
    <property type="match status" value="1"/>
</dbReference>
<dbReference type="PANTHER" id="PTHR28634:SF1">
    <property type="entry name" value="ZINC FINGER B-BOX DOMAIN-CONTAINING PROTEIN 1"/>
    <property type="match status" value="1"/>
</dbReference>
<keyword evidence="6" id="KW-1185">Reference proteome</keyword>
<evidence type="ECO:0000256" key="2">
    <source>
        <dbReference type="ARBA" id="ARBA00022833"/>
    </source>
</evidence>
<evidence type="ECO:0000313" key="6">
    <source>
        <dbReference type="Proteomes" id="UP000286641"/>
    </source>
</evidence>
<feature type="domain" description="B box-type" evidence="5">
    <location>
        <begin position="129"/>
        <end position="175"/>
    </location>
</feature>
<dbReference type="InterPro" id="IPR000315">
    <property type="entry name" value="Znf_B-box"/>
</dbReference>
<keyword evidence="1 3" id="KW-0863">Zinc-finger</keyword>
<reference evidence="7" key="2">
    <citation type="submission" date="2025-08" db="UniProtKB">
        <authorList>
            <consortium name="RefSeq"/>
        </authorList>
    </citation>
    <scope>IDENTIFICATION</scope>
    <source>
        <tissue evidence="7">Blood</tissue>
    </source>
</reference>
<evidence type="ECO:0000256" key="4">
    <source>
        <dbReference type="SAM" id="MobiDB-lite"/>
    </source>
</evidence>
<evidence type="ECO:0000259" key="5">
    <source>
        <dbReference type="PROSITE" id="PS50119"/>
    </source>
</evidence>
<reference key="1">
    <citation type="submission" date="2019-01" db="UniProtKB">
        <authorList>
            <consortium name="RefSeq"/>
        </authorList>
    </citation>
    <scope>IDENTIFICATION</scope>
</reference>
<evidence type="ECO:0000256" key="3">
    <source>
        <dbReference type="PROSITE-ProRule" id="PRU00024"/>
    </source>
</evidence>
<dbReference type="AlphaFoldDB" id="A0A3Q7NVB6"/>